<dbReference type="HOGENOM" id="CLU_1046201_0_0_1"/>
<dbReference type="Proteomes" id="UP000016927">
    <property type="component" value="Unassembled WGS sequence"/>
</dbReference>
<feature type="region of interest" description="Disordered" evidence="1">
    <location>
        <begin position="1"/>
        <end position="43"/>
    </location>
</feature>
<keyword evidence="2" id="KW-0472">Membrane</keyword>
<proteinExistence type="predicted"/>
<protein>
    <submittedName>
        <fullName evidence="3">Uncharacterized protein</fullName>
    </submittedName>
</protein>
<gene>
    <name evidence="3" type="ORF">NBO_398g0004</name>
</gene>
<organism evidence="3 4">
    <name type="scientific">Nosema bombycis (strain CQ1 / CVCC 102059)</name>
    <name type="common">Microsporidian parasite</name>
    <name type="synonym">Pebrine of silkworm</name>
    <dbReference type="NCBI Taxonomy" id="578461"/>
    <lineage>
        <taxon>Eukaryota</taxon>
        <taxon>Fungi</taxon>
        <taxon>Fungi incertae sedis</taxon>
        <taxon>Microsporidia</taxon>
        <taxon>Nosematidae</taxon>
        <taxon>Nosema</taxon>
    </lineage>
</organism>
<evidence type="ECO:0000313" key="4">
    <source>
        <dbReference type="Proteomes" id="UP000016927"/>
    </source>
</evidence>
<dbReference type="VEuPathDB" id="MicrosporidiaDB:NBO_398g0004"/>
<dbReference type="OrthoDB" id="10655975at2759"/>
<keyword evidence="2" id="KW-0812">Transmembrane</keyword>
<evidence type="ECO:0000313" key="3">
    <source>
        <dbReference type="EMBL" id="EOB12606.1"/>
    </source>
</evidence>
<sequence length="266" mass="31340">MQIEDNSFENIKKSDTPEEEDGCKYYDNTQDDKDPLPPSRIEINRPPVKKKKRFIYYGLSIFFSFIVARLALIAISLYSLNFDKLILNNMKYDSANYDSFTLDVSLSDTYSPLFIRIKDIDCDVFGVNKNNGLCRFFSLDVPDIEIIKYKTLRFIHDIKFKNINPKDILESNNTKAIKVKIRGKLCYRFCLMKFYLRFDLEKEIEIKNKENKVKWPIINNLDIKKKEDAIILNLNIDNSNFRLPYYVNITLAESLIKCSQDFSLYS</sequence>
<evidence type="ECO:0000256" key="1">
    <source>
        <dbReference type="SAM" id="MobiDB-lite"/>
    </source>
</evidence>
<evidence type="ECO:0000256" key="2">
    <source>
        <dbReference type="SAM" id="Phobius"/>
    </source>
</evidence>
<feature type="transmembrane region" description="Helical" evidence="2">
    <location>
        <begin position="54"/>
        <end position="80"/>
    </location>
</feature>
<dbReference type="AlphaFoldDB" id="R0KPH5"/>
<reference evidence="3 4" key="1">
    <citation type="journal article" date="2013" name="BMC Genomics">
        <title>Comparative genomics of parasitic silkworm microsporidia reveal an association between genome expansion and host adaptation.</title>
        <authorList>
            <person name="Pan G."/>
            <person name="Xu J."/>
            <person name="Li T."/>
            <person name="Xia Q."/>
            <person name="Liu S.L."/>
            <person name="Zhang G."/>
            <person name="Li S."/>
            <person name="Li C."/>
            <person name="Liu H."/>
            <person name="Yang L."/>
            <person name="Liu T."/>
            <person name="Zhang X."/>
            <person name="Wu Z."/>
            <person name="Fan W."/>
            <person name="Dang X."/>
            <person name="Xiang H."/>
            <person name="Tao M."/>
            <person name="Li Y."/>
            <person name="Hu J."/>
            <person name="Li Z."/>
            <person name="Lin L."/>
            <person name="Luo J."/>
            <person name="Geng L."/>
            <person name="Wang L."/>
            <person name="Long M."/>
            <person name="Wan Y."/>
            <person name="He N."/>
            <person name="Zhang Z."/>
            <person name="Lu C."/>
            <person name="Keeling P.J."/>
            <person name="Wang J."/>
            <person name="Xiang Z."/>
            <person name="Zhou Z."/>
        </authorList>
    </citation>
    <scope>NUCLEOTIDE SEQUENCE [LARGE SCALE GENOMIC DNA]</scope>
    <source>
        <strain evidence="4">CQ1 / CVCC 102059</strain>
    </source>
</reference>
<name>R0KPH5_NOSB1</name>
<keyword evidence="2" id="KW-1133">Transmembrane helix</keyword>
<keyword evidence="4" id="KW-1185">Reference proteome</keyword>
<dbReference type="EMBL" id="KB909306">
    <property type="protein sequence ID" value="EOB12606.1"/>
    <property type="molecule type" value="Genomic_DNA"/>
</dbReference>
<accession>R0KPH5</accession>